<dbReference type="SUPFAM" id="SSF52172">
    <property type="entry name" value="CheY-like"/>
    <property type="match status" value="1"/>
</dbReference>
<dbReference type="Pfam" id="PF00990">
    <property type="entry name" value="GGDEF"/>
    <property type="match status" value="1"/>
</dbReference>
<dbReference type="Pfam" id="PF00072">
    <property type="entry name" value="Response_reg"/>
    <property type="match status" value="1"/>
</dbReference>
<evidence type="ECO:0000256" key="2">
    <source>
        <dbReference type="PROSITE-ProRule" id="PRU00169"/>
    </source>
</evidence>
<dbReference type="Proteomes" id="UP000217076">
    <property type="component" value="Unassembled WGS sequence"/>
</dbReference>
<dbReference type="InterPro" id="IPR043128">
    <property type="entry name" value="Rev_trsase/Diguanyl_cyclase"/>
</dbReference>
<dbReference type="PANTHER" id="PTHR44591">
    <property type="entry name" value="STRESS RESPONSE REGULATOR PROTEIN 1"/>
    <property type="match status" value="1"/>
</dbReference>
<protein>
    <submittedName>
        <fullName evidence="5">Diguanylate cyclase (GGDEF) domain-containing protein</fullName>
    </submittedName>
</protein>
<dbReference type="PROSITE" id="PS50110">
    <property type="entry name" value="RESPONSE_REGULATORY"/>
    <property type="match status" value="1"/>
</dbReference>
<dbReference type="Gene3D" id="3.30.70.270">
    <property type="match status" value="1"/>
</dbReference>
<reference evidence="6" key="1">
    <citation type="submission" date="2016-10" db="EMBL/GenBank/DDBJ databases">
        <authorList>
            <person name="Varghese N."/>
            <person name="Submissions S."/>
        </authorList>
    </citation>
    <scope>NUCLEOTIDE SEQUENCE [LARGE SCALE GENOMIC DNA]</scope>
    <source>
        <strain evidence="6">930I</strain>
    </source>
</reference>
<keyword evidence="6" id="KW-1185">Reference proteome</keyword>
<proteinExistence type="predicted"/>
<name>A0A1G7UTA2_9PROT</name>
<feature type="domain" description="Response regulatory" evidence="3">
    <location>
        <begin position="26"/>
        <end position="142"/>
    </location>
</feature>
<dbReference type="InterPro" id="IPR000160">
    <property type="entry name" value="GGDEF_dom"/>
</dbReference>
<evidence type="ECO:0000259" key="3">
    <source>
        <dbReference type="PROSITE" id="PS50110"/>
    </source>
</evidence>
<dbReference type="InterPro" id="IPR050595">
    <property type="entry name" value="Bact_response_regulator"/>
</dbReference>
<dbReference type="RefSeq" id="WP_176787533.1">
    <property type="nucleotide sequence ID" value="NZ_FNCV01000001.1"/>
</dbReference>
<dbReference type="InterPro" id="IPR011006">
    <property type="entry name" value="CheY-like_superfamily"/>
</dbReference>
<accession>A0A1G7UTA2</accession>
<keyword evidence="1 2" id="KW-0597">Phosphoprotein</keyword>
<dbReference type="SMART" id="SM00267">
    <property type="entry name" value="GGDEF"/>
    <property type="match status" value="1"/>
</dbReference>
<feature type="modified residue" description="4-aspartylphosphate" evidence="2">
    <location>
        <position position="75"/>
    </location>
</feature>
<dbReference type="CDD" id="cd00156">
    <property type="entry name" value="REC"/>
    <property type="match status" value="1"/>
</dbReference>
<dbReference type="PROSITE" id="PS50887">
    <property type="entry name" value="GGDEF"/>
    <property type="match status" value="1"/>
</dbReference>
<dbReference type="NCBIfam" id="TIGR00254">
    <property type="entry name" value="GGDEF"/>
    <property type="match status" value="1"/>
</dbReference>
<dbReference type="AlphaFoldDB" id="A0A1G7UTA2"/>
<dbReference type="SMART" id="SM00448">
    <property type="entry name" value="REC"/>
    <property type="match status" value="1"/>
</dbReference>
<dbReference type="SUPFAM" id="SSF55073">
    <property type="entry name" value="Nucleotide cyclase"/>
    <property type="match status" value="1"/>
</dbReference>
<evidence type="ECO:0000313" key="6">
    <source>
        <dbReference type="Proteomes" id="UP000217076"/>
    </source>
</evidence>
<evidence type="ECO:0000256" key="1">
    <source>
        <dbReference type="ARBA" id="ARBA00022553"/>
    </source>
</evidence>
<dbReference type="InterPro" id="IPR001789">
    <property type="entry name" value="Sig_transdc_resp-reg_receiver"/>
</dbReference>
<dbReference type="InterPro" id="IPR029787">
    <property type="entry name" value="Nucleotide_cyclase"/>
</dbReference>
<sequence length="321" mass="35594">MREPTTHDSAEEHLIFNATASSGPVRVLVVDRDPLFARIVRSRLERWGFEVQTETSGKAALEWLKVSSFRLVITDVDLPGMSGPELTRRVRALQLPRYVYVMFYSARADKDTLLDALDAGADDYMSKPFNAIEFKLRIVTAVRLLALDEELAHGGGLDRGTGVLNRSAFEWGFRLILAQMVRTEVSGALVFIRLTNIGGIYARHGYFALLRVLRMTAEVAGRVHRQSDVVARLEGDEFCLLLHNTAWDTCRPVIERLVEGLSAIRLETAQGTIAPAYLVSVLNYPVGSLSAEEILDRESRVEVARIEPPEDTAGTNPAANG</sequence>
<feature type="domain" description="GGDEF" evidence="4">
    <location>
        <begin position="185"/>
        <end position="321"/>
    </location>
</feature>
<dbReference type="GO" id="GO:0000160">
    <property type="term" value="P:phosphorelay signal transduction system"/>
    <property type="evidence" value="ECO:0007669"/>
    <property type="project" value="InterPro"/>
</dbReference>
<organism evidence="5 6">
    <name type="scientific">Roseospirillum parvum</name>
    <dbReference type="NCBI Taxonomy" id="83401"/>
    <lineage>
        <taxon>Bacteria</taxon>
        <taxon>Pseudomonadati</taxon>
        <taxon>Pseudomonadota</taxon>
        <taxon>Alphaproteobacteria</taxon>
        <taxon>Rhodospirillales</taxon>
        <taxon>Rhodospirillaceae</taxon>
        <taxon>Roseospirillum</taxon>
    </lineage>
</organism>
<dbReference type="STRING" id="83401.SAMN05421742_101426"/>
<evidence type="ECO:0000259" key="4">
    <source>
        <dbReference type="PROSITE" id="PS50887"/>
    </source>
</evidence>
<evidence type="ECO:0000313" key="5">
    <source>
        <dbReference type="EMBL" id="SDG50717.1"/>
    </source>
</evidence>
<dbReference type="PANTHER" id="PTHR44591:SF3">
    <property type="entry name" value="RESPONSE REGULATORY DOMAIN-CONTAINING PROTEIN"/>
    <property type="match status" value="1"/>
</dbReference>
<dbReference type="EMBL" id="FNCV01000001">
    <property type="protein sequence ID" value="SDG50717.1"/>
    <property type="molecule type" value="Genomic_DNA"/>
</dbReference>
<gene>
    <name evidence="5" type="ORF">SAMN05421742_101426</name>
</gene>
<dbReference type="Gene3D" id="3.40.50.2300">
    <property type="match status" value="1"/>
</dbReference>